<sequence length="113" mass="12477">MFTDVPWHLLGLMCQGDVQLRDLAEPSDKSDIATEWTIIARHWRVVTSCHGPVADNLPKHHTNPPHHLPLTRTSFGLNRSGGGAQGDPEAYLPRSLRTPRRGVGRTGGGRGRR</sequence>
<evidence type="ECO:0000313" key="1">
    <source>
        <dbReference type="EMBL" id="KAJ8002898.1"/>
    </source>
</evidence>
<keyword evidence="2" id="KW-1185">Reference proteome</keyword>
<accession>A0ACC2GH22</accession>
<protein>
    <submittedName>
        <fullName evidence="1">Uncharacterized protein</fullName>
    </submittedName>
</protein>
<proteinExistence type="predicted"/>
<name>A0ACC2GH22_DALPE</name>
<reference evidence="1" key="1">
    <citation type="submission" date="2021-05" db="EMBL/GenBank/DDBJ databases">
        <authorList>
            <person name="Pan Q."/>
            <person name="Jouanno E."/>
            <person name="Zahm M."/>
            <person name="Klopp C."/>
            <person name="Cabau C."/>
            <person name="Louis A."/>
            <person name="Berthelot C."/>
            <person name="Parey E."/>
            <person name="Roest Crollius H."/>
            <person name="Montfort J."/>
            <person name="Robinson-Rechavi M."/>
            <person name="Bouchez O."/>
            <person name="Lampietro C."/>
            <person name="Lopez Roques C."/>
            <person name="Donnadieu C."/>
            <person name="Postlethwait J."/>
            <person name="Bobe J."/>
            <person name="Dillon D."/>
            <person name="Chandos A."/>
            <person name="von Hippel F."/>
            <person name="Guiguen Y."/>
        </authorList>
    </citation>
    <scope>NUCLEOTIDE SEQUENCE</scope>
    <source>
        <strain evidence="1">YG-Jan2019</strain>
    </source>
</reference>
<dbReference type="EMBL" id="CM055740">
    <property type="protein sequence ID" value="KAJ8002898.1"/>
    <property type="molecule type" value="Genomic_DNA"/>
</dbReference>
<gene>
    <name evidence="1" type="ORF">DPEC_G00163740</name>
</gene>
<dbReference type="Proteomes" id="UP001157502">
    <property type="component" value="Chromosome 13"/>
</dbReference>
<comment type="caution">
    <text evidence="1">The sequence shown here is derived from an EMBL/GenBank/DDBJ whole genome shotgun (WGS) entry which is preliminary data.</text>
</comment>
<evidence type="ECO:0000313" key="2">
    <source>
        <dbReference type="Proteomes" id="UP001157502"/>
    </source>
</evidence>
<organism evidence="1 2">
    <name type="scientific">Dallia pectoralis</name>
    <name type="common">Alaska blackfish</name>
    <dbReference type="NCBI Taxonomy" id="75939"/>
    <lineage>
        <taxon>Eukaryota</taxon>
        <taxon>Metazoa</taxon>
        <taxon>Chordata</taxon>
        <taxon>Craniata</taxon>
        <taxon>Vertebrata</taxon>
        <taxon>Euteleostomi</taxon>
        <taxon>Actinopterygii</taxon>
        <taxon>Neopterygii</taxon>
        <taxon>Teleostei</taxon>
        <taxon>Protacanthopterygii</taxon>
        <taxon>Esociformes</taxon>
        <taxon>Umbridae</taxon>
        <taxon>Dallia</taxon>
    </lineage>
</organism>